<organism evidence="1 2">
    <name type="scientific">Parageobacillus toebii</name>
    <dbReference type="NCBI Taxonomy" id="153151"/>
    <lineage>
        <taxon>Bacteria</taxon>
        <taxon>Bacillati</taxon>
        <taxon>Bacillota</taxon>
        <taxon>Bacilli</taxon>
        <taxon>Bacillales</taxon>
        <taxon>Anoxybacillaceae</taxon>
        <taxon>Parageobacillus</taxon>
    </lineage>
</organism>
<gene>
    <name evidence="1" type="ORF">B4110_1338</name>
</gene>
<name>A0A150MZ76_9BACL</name>
<evidence type="ECO:0000313" key="1">
    <source>
        <dbReference type="EMBL" id="KYD29768.1"/>
    </source>
</evidence>
<accession>A0A150MZ76</accession>
<evidence type="ECO:0000313" key="2">
    <source>
        <dbReference type="Proteomes" id="UP000075324"/>
    </source>
</evidence>
<reference evidence="1 2" key="1">
    <citation type="submission" date="2016-01" db="EMBL/GenBank/DDBJ databases">
        <title>Draft Genome Sequences of Seven Thermophilic Sporeformers Isolated from Foods.</title>
        <authorList>
            <person name="Berendsen E.M."/>
            <person name="Wells-Bennik M.H."/>
            <person name="Krawcyk A.O."/>
            <person name="De Jong A."/>
            <person name="Holsappel S."/>
            <person name="Eijlander R.T."/>
            <person name="Kuipers O.P."/>
        </authorList>
    </citation>
    <scope>NUCLEOTIDE SEQUENCE [LARGE SCALE GENOMIC DNA]</scope>
    <source>
        <strain evidence="1 2">B4110</strain>
    </source>
</reference>
<proteinExistence type="predicted"/>
<dbReference type="AlphaFoldDB" id="A0A150MZ76"/>
<sequence>MITENRLHPNKKGDIHDVENVKEYLSKFSLLFVQKQR</sequence>
<dbReference type="EMBL" id="LQYW01000062">
    <property type="protein sequence ID" value="KYD29768.1"/>
    <property type="molecule type" value="Genomic_DNA"/>
</dbReference>
<comment type="caution">
    <text evidence="1">The sequence shown here is derived from an EMBL/GenBank/DDBJ whole genome shotgun (WGS) entry which is preliminary data.</text>
</comment>
<protein>
    <submittedName>
        <fullName evidence="1">Uncharacterized protein</fullName>
    </submittedName>
</protein>
<dbReference type="Proteomes" id="UP000075324">
    <property type="component" value="Unassembled WGS sequence"/>
</dbReference>